<accession>A0A7J5A752</accession>
<dbReference type="OrthoDB" id="1189036at2"/>
<dbReference type="Proteomes" id="UP000467305">
    <property type="component" value="Unassembled WGS sequence"/>
</dbReference>
<sequence length="92" mass="10858">MNFSVKETLYKISCENRNCYQLDLGYKVIDFTFCQLLAFRKKILHYSSYESIENIIEGDNYILLFAADNKHLLLLDVPQILELRETVLSAFR</sequence>
<evidence type="ECO:0000313" key="1">
    <source>
        <dbReference type="EMBL" id="KAB1153348.1"/>
    </source>
</evidence>
<reference evidence="1 2" key="1">
    <citation type="submission" date="2019-09" db="EMBL/GenBank/DDBJ databases">
        <authorList>
            <person name="Cao W.R."/>
        </authorList>
    </citation>
    <scope>NUCLEOTIDE SEQUENCE [LARGE SCALE GENOMIC DNA]</scope>
    <source>
        <strain evidence="2">a4</strain>
    </source>
</reference>
<comment type="caution">
    <text evidence="1">The sequence shown here is derived from an EMBL/GenBank/DDBJ whole genome shotgun (WGS) entry which is preliminary data.</text>
</comment>
<gene>
    <name evidence="1" type="ORF">F7018_16915</name>
</gene>
<dbReference type="RefSeq" id="WP_150901287.1">
    <property type="nucleotide sequence ID" value="NZ_WAAU01000035.1"/>
</dbReference>
<proteinExistence type="predicted"/>
<dbReference type="AlphaFoldDB" id="A0A7J5A752"/>
<dbReference type="EMBL" id="WAAU01000035">
    <property type="protein sequence ID" value="KAB1153348.1"/>
    <property type="molecule type" value="Genomic_DNA"/>
</dbReference>
<organism evidence="1 2">
    <name type="scientific">Tenacibaculum aiptasiae</name>
    <dbReference type="NCBI Taxonomy" id="426481"/>
    <lineage>
        <taxon>Bacteria</taxon>
        <taxon>Pseudomonadati</taxon>
        <taxon>Bacteroidota</taxon>
        <taxon>Flavobacteriia</taxon>
        <taxon>Flavobacteriales</taxon>
        <taxon>Flavobacteriaceae</taxon>
        <taxon>Tenacibaculum</taxon>
    </lineage>
</organism>
<name>A0A7J5A752_9FLAO</name>
<evidence type="ECO:0000313" key="2">
    <source>
        <dbReference type="Proteomes" id="UP000467305"/>
    </source>
</evidence>
<protein>
    <submittedName>
        <fullName evidence="1">Uncharacterized protein</fullName>
    </submittedName>
</protein>
<keyword evidence="2" id="KW-1185">Reference proteome</keyword>